<dbReference type="PANTHER" id="PTHR14677:SF20">
    <property type="entry name" value="ZINC FINGER AN1-TYPE CONTAINING 2A-RELATED"/>
    <property type="match status" value="1"/>
</dbReference>
<organism evidence="6 7">
    <name type="scientific">Nesidiocoris tenuis</name>
    <dbReference type="NCBI Taxonomy" id="355587"/>
    <lineage>
        <taxon>Eukaryota</taxon>
        <taxon>Metazoa</taxon>
        <taxon>Ecdysozoa</taxon>
        <taxon>Arthropoda</taxon>
        <taxon>Hexapoda</taxon>
        <taxon>Insecta</taxon>
        <taxon>Pterygota</taxon>
        <taxon>Neoptera</taxon>
        <taxon>Paraneoptera</taxon>
        <taxon>Hemiptera</taxon>
        <taxon>Heteroptera</taxon>
        <taxon>Panheteroptera</taxon>
        <taxon>Cimicomorpha</taxon>
        <taxon>Miridae</taxon>
        <taxon>Dicyphina</taxon>
        <taxon>Nesidiocoris</taxon>
    </lineage>
</organism>
<dbReference type="Proteomes" id="UP000479000">
    <property type="component" value="Unassembled WGS sequence"/>
</dbReference>
<evidence type="ECO:0000259" key="5">
    <source>
        <dbReference type="PROSITE" id="PS51039"/>
    </source>
</evidence>
<evidence type="ECO:0000313" key="6">
    <source>
        <dbReference type="EMBL" id="CAB0011171.1"/>
    </source>
</evidence>
<dbReference type="Gene3D" id="4.10.1110.10">
    <property type="entry name" value="AN1-like Zinc finger"/>
    <property type="match status" value="1"/>
</dbReference>
<dbReference type="SMART" id="SM00154">
    <property type="entry name" value="ZnF_AN1"/>
    <property type="match status" value="1"/>
</dbReference>
<dbReference type="OrthoDB" id="25675at2759"/>
<dbReference type="GO" id="GO:0005737">
    <property type="term" value="C:cytoplasm"/>
    <property type="evidence" value="ECO:0007669"/>
    <property type="project" value="TreeGrafter"/>
</dbReference>
<keyword evidence="3" id="KW-0862">Zinc</keyword>
<dbReference type="InterPro" id="IPR000058">
    <property type="entry name" value="Znf_AN1"/>
</dbReference>
<sequence>MEFPEAGENCSAPECKTLDFLPVSCSHCGLIFCKTHFSPLAHQCKKAPDNVVSVPKWRWGEITGGTEEPTTDASVNTGNLSFCRFGMQQFFSAFR</sequence>
<feature type="domain" description="AN1-type" evidence="5">
    <location>
        <begin position="4"/>
        <end position="52"/>
    </location>
</feature>
<evidence type="ECO:0000256" key="2">
    <source>
        <dbReference type="ARBA" id="ARBA00022771"/>
    </source>
</evidence>
<feature type="non-terminal residue" evidence="6">
    <location>
        <position position="95"/>
    </location>
</feature>
<evidence type="ECO:0000256" key="1">
    <source>
        <dbReference type="ARBA" id="ARBA00022723"/>
    </source>
</evidence>
<dbReference type="EMBL" id="CADCXU010023791">
    <property type="protein sequence ID" value="CAB0011171.1"/>
    <property type="molecule type" value="Genomic_DNA"/>
</dbReference>
<dbReference type="SUPFAM" id="SSF118310">
    <property type="entry name" value="AN1-like Zinc finger"/>
    <property type="match status" value="1"/>
</dbReference>
<evidence type="ECO:0000313" key="7">
    <source>
        <dbReference type="Proteomes" id="UP000479000"/>
    </source>
</evidence>
<reference evidence="6 7" key="1">
    <citation type="submission" date="2020-02" db="EMBL/GenBank/DDBJ databases">
        <authorList>
            <person name="Ferguson B K."/>
        </authorList>
    </citation>
    <scope>NUCLEOTIDE SEQUENCE [LARGE SCALE GENOMIC DNA]</scope>
</reference>
<accession>A0A6H5H266</accession>
<keyword evidence="1" id="KW-0479">Metal-binding</keyword>
<dbReference type="PROSITE" id="PS51039">
    <property type="entry name" value="ZF_AN1"/>
    <property type="match status" value="1"/>
</dbReference>
<protein>
    <recommendedName>
        <fullName evidence="5">AN1-type domain-containing protein</fullName>
    </recommendedName>
</protein>
<proteinExistence type="predicted"/>
<keyword evidence="7" id="KW-1185">Reference proteome</keyword>
<dbReference type="AlphaFoldDB" id="A0A6H5H266"/>
<gene>
    <name evidence="6" type="ORF">NTEN_LOCUS16164</name>
</gene>
<keyword evidence="2 4" id="KW-0863">Zinc-finger</keyword>
<dbReference type="Pfam" id="PF01428">
    <property type="entry name" value="zf-AN1"/>
    <property type="match status" value="1"/>
</dbReference>
<dbReference type="InterPro" id="IPR035896">
    <property type="entry name" value="AN1-like_Znf"/>
</dbReference>
<evidence type="ECO:0000256" key="3">
    <source>
        <dbReference type="ARBA" id="ARBA00022833"/>
    </source>
</evidence>
<dbReference type="PANTHER" id="PTHR14677">
    <property type="entry name" value="ARSENITE INDUCUBLE RNA ASSOCIATED PROTEIN AIP-1-RELATED"/>
    <property type="match status" value="1"/>
</dbReference>
<dbReference type="GO" id="GO:0008270">
    <property type="term" value="F:zinc ion binding"/>
    <property type="evidence" value="ECO:0007669"/>
    <property type="project" value="UniProtKB-KW"/>
</dbReference>
<name>A0A6H5H266_9HEMI</name>
<evidence type="ECO:0000256" key="4">
    <source>
        <dbReference type="PROSITE-ProRule" id="PRU00449"/>
    </source>
</evidence>